<evidence type="ECO:0000313" key="2">
    <source>
        <dbReference type="Proteomes" id="UP001483337"/>
    </source>
</evidence>
<accession>A0ABZ2USI9</accession>
<organism evidence="1 2">
    <name type="scientific">Okeanomitos corallinicola TIOX110</name>
    <dbReference type="NCBI Taxonomy" id="3133117"/>
    <lineage>
        <taxon>Bacteria</taxon>
        <taxon>Bacillati</taxon>
        <taxon>Cyanobacteriota</taxon>
        <taxon>Cyanophyceae</taxon>
        <taxon>Nostocales</taxon>
        <taxon>Aphanizomenonaceae</taxon>
        <taxon>Okeanomitos</taxon>
    </lineage>
</organism>
<keyword evidence="2" id="KW-1185">Reference proteome</keyword>
<sequence>MKLIKKSEKLILDKIKSMELEAENLHTEINDNPETVIDEIQEEETRKIDINNQLSNYIPVRDNPIVYSVGNTGWQVSEIWKEIRLDDFCNS</sequence>
<dbReference type="EMBL" id="CP150886">
    <property type="protein sequence ID" value="WZB87375.1"/>
    <property type="molecule type" value="Genomic_DNA"/>
</dbReference>
<proteinExistence type="predicted"/>
<name>A0ABZ2USI9_9CYAN</name>
<dbReference type="RefSeq" id="WP_353930288.1">
    <property type="nucleotide sequence ID" value="NZ_CP150886.1"/>
</dbReference>
<evidence type="ECO:0000313" key="1">
    <source>
        <dbReference type="EMBL" id="WZB87375.1"/>
    </source>
</evidence>
<gene>
    <name evidence="1" type="ORF">WJM97_18640</name>
</gene>
<reference evidence="1 2" key="1">
    <citation type="submission" date="2024-04" db="EMBL/GenBank/DDBJ databases">
        <title>Okeanomitos corallinicola gen. &amp; sp. nov. (Nostocales, Cyanobacteria), a new toxic marine heterocyst-forming cyanobacterium from a coral reef.</title>
        <authorList>
            <person name="Li H."/>
            <person name="Li R."/>
            <person name="Kang J."/>
            <person name="Hii K.S."/>
            <person name="Mohamed H.F."/>
            <person name="Xu X."/>
            <person name="Luo Z."/>
        </authorList>
    </citation>
    <scope>NUCLEOTIDE SEQUENCE [LARGE SCALE GENOMIC DNA]</scope>
    <source>
        <strain evidence="1 2">TIOX110</strain>
    </source>
</reference>
<protein>
    <submittedName>
        <fullName evidence="1">Uncharacterized protein</fullName>
    </submittedName>
</protein>
<dbReference type="Proteomes" id="UP001483337">
    <property type="component" value="Chromosome"/>
</dbReference>